<dbReference type="Pfam" id="PF03004">
    <property type="entry name" value="Transposase_24"/>
    <property type="match status" value="1"/>
</dbReference>
<accession>A0A4Y7J823</accession>
<feature type="region of interest" description="Disordered" evidence="1">
    <location>
        <begin position="20"/>
        <end position="58"/>
    </location>
</feature>
<feature type="compositionally biased region" description="Polar residues" evidence="1">
    <location>
        <begin position="34"/>
        <end position="52"/>
    </location>
</feature>
<dbReference type="EMBL" id="CM010717">
    <property type="protein sequence ID" value="RZC55869.1"/>
    <property type="molecule type" value="Genomic_DNA"/>
</dbReference>
<organism evidence="2 3">
    <name type="scientific">Papaver somniferum</name>
    <name type="common">Opium poppy</name>
    <dbReference type="NCBI Taxonomy" id="3469"/>
    <lineage>
        <taxon>Eukaryota</taxon>
        <taxon>Viridiplantae</taxon>
        <taxon>Streptophyta</taxon>
        <taxon>Embryophyta</taxon>
        <taxon>Tracheophyta</taxon>
        <taxon>Spermatophyta</taxon>
        <taxon>Magnoliopsida</taxon>
        <taxon>Ranunculales</taxon>
        <taxon>Papaveraceae</taxon>
        <taxon>Papaveroideae</taxon>
        <taxon>Papaver</taxon>
    </lineage>
</organism>
<proteinExistence type="predicted"/>
<name>A0A4Y7J823_PAPSO</name>
<evidence type="ECO:0000256" key="1">
    <source>
        <dbReference type="SAM" id="MobiDB-lite"/>
    </source>
</evidence>
<sequence length="975" mass="108283">MALLTLSMRSKRLELQEALKMQKHKPSTKKRQEALQNQRLSTTKPRSASINNGRRENEILTDVADERPNAVAPEKQKSSATKSCSGFITGRRAKKVVTDAVVGERLNAFALEKQRSLTIKPHISFVNGQREKESVTEAVEKQTSSTTKSCSAVNDDSWANEIVRITVDARLDAVSFKKQRLSTTEPSSAFVNHRKESEIVTDQEDERLNAVADMLDAGKDTGDEDAETPDTWTDTRDEDADILDADGDRYVQVLEDQLLSTDSDEDSNILDADGNRYVRIAEDQLLPTDSDEDAGVLDADGNRYMQIAEDQLLRTDSDEDADVLDANVYGDVPIVEDIDSDEGADTLDGDANDDIEIVEDQWQPTIAYCSSNGQGSTSMPSDTRIPIIFDKYGRPCDVGSEEFVTDIGRILRAHCPPAIDSWKIVPNSIKENIWKAVVIRYVVPEVYKPSILEKARKSLKSWKHSLRLELDKYETVAERKINIPWRLITKREDWESFVDFCNTDEDRKRREAGRKAREKLEFLHSCGRKGIFRKIYELEKENSTAEVSRAAIFVDTHFSKNMNDPKMRLVKELVEANPDGQKDIDNDAVALVYGRDSRGSVKGMGGGVSRTMIHASAPSLEILRKVEQENKSLRSDLHLLRTQLGLHTPNDTSTPSNQSAPQTQNRTSTASNQSAVHTQNRTSTPSNQSVPRTQNHPSTPPNQSAPHTQNRTSTPSNQSAPQAPEVSNLPARLRLVPESSNLPGRSHSNLPARSRLVPEASKLPARSRFAPEASKLPARSRLTPEASNLPALSRLAPEVSNSPVPSRLAPEVSNFPARAPPVSNMHSNSCFINNFKGRTIALGSFNAADPPMEHAYSLSIEEIFDRDADLFDRDGKLGDIMIGGVINWPKACVEFNLPASSCFIRNFKGRIIASGSFNTTDSPALHVCSVIVKEIYDRHAELFDEDGKLGDIMIGCERADEKFQIDGRTVAVEEN</sequence>
<reference evidence="2 3" key="1">
    <citation type="journal article" date="2018" name="Science">
        <title>The opium poppy genome and morphinan production.</title>
        <authorList>
            <person name="Guo L."/>
            <person name="Winzer T."/>
            <person name="Yang X."/>
            <person name="Li Y."/>
            <person name="Ning Z."/>
            <person name="He Z."/>
            <person name="Teodor R."/>
            <person name="Lu Y."/>
            <person name="Bowser T.A."/>
            <person name="Graham I.A."/>
            <person name="Ye K."/>
        </authorList>
    </citation>
    <scope>NUCLEOTIDE SEQUENCE [LARGE SCALE GENOMIC DNA]</scope>
    <source>
        <strain evidence="3">cv. HN1</strain>
        <tissue evidence="2">Leaves</tissue>
    </source>
</reference>
<protein>
    <recommendedName>
        <fullName evidence="4">Transposase Tnp1/En/Spm-like domain-containing protein</fullName>
    </recommendedName>
</protein>
<feature type="compositionally biased region" description="Polar residues" evidence="1">
    <location>
        <begin position="649"/>
        <end position="721"/>
    </location>
</feature>
<evidence type="ECO:0000313" key="3">
    <source>
        <dbReference type="Proteomes" id="UP000316621"/>
    </source>
</evidence>
<keyword evidence="3" id="KW-1185">Reference proteome</keyword>
<dbReference type="InterPro" id="IPR004252">
    <property type="entry name" value="Probable_transposase_24"/>
</dbReference>
<gene>
    <name evidence="2" type="ORF">C5167_014710</name>
</gene>
<dbReference type="PANTHER" id="PTHR33144">
    <property type="entry name" value="OS10G0409366 PROTEIN-RELATED"/>
    <property type="match status" value="1"/>
</dbReference>
<dbReference type="Proteomes" id="UP000316621">
    <property type="component" value="Chromosome 3"/>
</dbReference>
<evidence type="ECO:0008006" key="4">
    <source>
        <dbReference type="Google" id="ProtNLM"/>
    </source>
</evidence>
<feature type="region of interest" description="Disordered" evidence="1">
    <location>
        <begin position="646"/>
        <end position="725"/>
    </location>
</feature>
<feature type="region of interest" description="Disordered" evidence="1">
    <location>
        <begin position="738"/>
        <end position="787"/>
    </location>
</feature>
<evidence type="ECO:0000313" key="2">
    <source>
        <dbReference type="EMBL" id="RZC55869.1"/>
    </source>
</evidence>
<dbReference type="AlphaFoldDB" id="A0A4Y7J823"/>
<dbReference type="PANTHER" id="PTHR33144:SF25">
    <property type="entry name" value="DUF4216 DOMAIN-CONTAINING PROTEIN"/>
    <property type="match status" value="1"/>
</dbReference>
<feature type="compositionally biased region" description="Polar residues" evidence="1">
    <location>
        <begin position="738"/>
        <end position="751"/>
    </location>
</feature>
<dbReference type="Gramene" id="RZC55869">
    <property type="protein sequence ID" value="RZC55869"/>
    <property type="gene ID" value="C5167_014710"/>
</dbReference>